<comment type="caution">
    <text evidence="5">The sequence shown here is derived from an EMBL/GenBank/DDBJ whole genome shotgun (WGS) entry which is preliminary data.</text>
</comment>
<protein>
    <recommendedName>
        <fullName evidence="2">asparagine synthase (glutamine-hydrolyzing)</fullName>
        <ecNumber evidence="2">6.3.5.4</ecNumber>
    </recommendedName>
</protein>
<dbReference type="OrthoDB" id="693367at2"/>
<dbReference type="PANTHER" id="PTHR43284">
    <property type="entry name" value="ASPARAGINE SYNTHETASE (GLUTAMINE-HYDROLYZING)"/>
    <property type="match status" value="1"/>
</dbReference>
<evidence type="ECO:0000256" key="2">
    <source>
        <dbReference type="ARBA" id="ARBA00012737"/>
    </source>
</evidence>
<dbReference type="AlphaFoldDB" id="A0A137RG19"/>
<evidence type="ECO:0000256" key="1">
    <source>
        <dbReference type="ARBA" id="ARBA00005187"/>
    </source>
</evidence>
<dbReference type="STRING" id="1548749.LS48_11800"/>
<reference evidence="6" key="1">
    <citation type="submission" date="2014-10" db="EMBL/GenBank/DDBJ databases">
        <title>Genome sequencing of Vitellibacter sp. D-24.</title>
        <authorList>
            <person name="Thevarajoo S."/>
            <person name="Selvaratnam C."/>
            <person name="Goh K.M."/>
            <person name="Chong C.S."/>
        </authorList>
    </citation>
    <scope>NUCLEOTIDE SEQUENCE [LARGE SCALE GENOMIC DNA]</scope>
    <source>
        <strain evidence="6">D-24</strain>
    </source>
</reference>
<dbReference type="GO" id="GO:0006529">
    <property type="term" value="P:asparagine biosynthetic process"/>
    <property type="evidence" value="ECO:0007669"/>
    <property type="project" value="InterPro"/>
</dbReference>
<proteinExistence type="predicted"/>
<feature type="domain" description="Asparagine synthetase" evidence="4">
    <location>
        <begin position="91"/>
        <end position="327"/>
    </location>
</feature>
<dbReference type="PATRIC" id="fig|1548749.3.peg.2471"/>
<dbReference type="SUPFAM" id="SSF52402">
    <property type="entry name" value="Adenine nucleotide alpha hydrolases-like"/>
    <property type="match status" value="1"/>
</dbReference>
<sequence>MKTIKTPIIPITKTFANVKGKHELHLEAICVFSAIGFFLDTDTYWRDKIILSPGSESIIDDESFLVSSKKWFEWHSAPREISFENTLKEFSELFESIIEKQTTGQKVVLPLSGGLDSRTQAVALRNHPNLNTYSYSFDGGYNESKIAKKIADSCQFPFQSFTIQRGYLWNVIEELASINECYSEFTHPRQMAFIDEYCAMGDIFSLGHMGDLMFDSFGFPQLSFEEEVQKAIQLLIKKGGFELATVLWAAWGLKGSFESYFESRIRALLKEIKIENTNAKLRAFKTQFSVARWSSNNLSVFEKVLPVTLPYYDSRMCEFICTIPENYLSNRQLQIAYIKKNAPDLAKITWHGQKPFNLNNYHFNKPPFNIPYRVTDKIIREFNGFIGKPHISRNWELQFVGAENDKHLKKWLFESKLMELVPKEIIQLFYDNFKEKNAVTYSHPVSMLLTLALFQEKFNA</sequence>
<organism evidence="5 6">
    <name type="scientific">Aequorivita aquimaris</name>
    <dbReference type="NCBI Taxonomy" id="1548749"/>
    <lineage>
        <taxon>Bacteria</taxon>
        <taxon>Pseudomonadati</taxon>
        <taxon>Bacteroidota</taxon>
        <taxon>Flavobacteriia</taxon>
        <taxon>Flavobacteriales</taxon>
        <taxon>Flavobacteriaceae</taxon>
        <taxon>Aequorivita</taxon>
    </lineage>
</organism>
<dbReference type="Pfam" id="PF00733">
    <property type="entry name" value="Asn_synthase"/>
    <property type="match status" value="1"/>
</dbReference>
<accession>A0A137RG19</accession>
<comment type="pathway">
    <text evidence="1">Amino-acid biosynthesis; L-asparagine biosynthesis; L-asparagine from L-aspartate (L-Gln route): step 1/1.</text>
</comment>
<dbReference type="PANTHER" id="PTHR43284:SF1">
    <property type="entry name" value="ASPARAGINE SYNTHETASE"/>
    <property type="match status" value="1"/>
</dbReference>
<evidence type="ECO:0000313" key="5">
    <source>
        <dbReference type="EMBL" id="KXN98421.1"/>
    </source>
</evidence>
<name>A0A137RG19_9FLAO</name>
<dbReference type="RefSeq" id="WP_062622714.1">
    <property type="nucleotide sequence ID" value="NZ_JRWG01000007.1"/>
</dbReference>
<dbReference type="Proteomes" id="UP000070138">
    <property type="component" value="Unassembled WGS sequence"/>
</dbReference>
<dbReference type="GO" id="GO:0004066">
    <property type="term" value="F:asparagine synthase (glutamine-hydrolyzing) activity"/>
    <property type="evidence" value="ECO:0007669"/>
    <property type="project" value="UniProtKB-EC"/>
</dbReference>
<keyword evidence="6" id="KW-1185">Reference proteome</keyword>
<dbReference type="Gene3D" id="3.40.50.620">
    <property type="entry name" value="HUPs"/>
    <property type="match status" value="1"/>
</dbReference>
<dbReference type="EMBL" id="JRWG01000007">
    <property type="protein sequence ID" value="KXN98421.1"/>
    <property type="molecule type" value="Genomic_DNA"/>
</dbReference>
<evidence type="ECO:0000313" key="6">
    <source>
        <dbReference type="Proteomes" id="UP000070138"/>
    </source>
</evidence>
<dbReference type="InterPro" id="IPR051786">
    <property type="entry name" value="ASN_synthetase/amidase"/>
</dbReference>
<dbReference type="InterPro" id="IPR014729">
    <property type="entry name" value="Rossmann-like_a/b/a_fold"/>
</dbReference>
<reference evidence="5 6" key="2">
    <citation type="journal article" date="2016" name="Int. J. Syst. Evol. Microbiol.">
        <title>Vitellibacter aquimaris sp. nov., a marine bacterium isolated from seawater.</title>
        <authorList>
            <person name="Thevarajoo S."/>
            <person name="Selvaratnam C."/>
            <person name="Goh K.M."/>
            <person name="Hong K.W."/>
            <person name="Chan X.Y."/>
            <person name="Chan K.G."/>
            <person name="Chong C.S."/>
        </authorList>
    </citation>
    <scope>NUCLEOTIDE SEQUENCE [LARGE SCALE GENOMIC DNA]</scope>
    <source>
        <strain evidence="5 6">D-24</strain>
    </source>
</reference>
<evidence type="ECO:0000256" key="3">
    <source>
        <dbReference type="ARBA" id="ARBA00048741"/>
    </source>
</evidence>
<evidence type="ECO:0000259" key="4">
    <source>
        <dbReference type="Pfam" id="PF00733"/>
    </source>
</evidence>
<gene>
    <name evidence="5" type="ORF">LS48_11800</name>
</gene>
<dbReference type="EC" id="6.3.5.4" evidence="2"/>
<comment type="catalytic activity">
    <reaction evidence="3">
        <text>L-aspartate + L-glutamine + ATP + H2O = L-asparagine + L-glutamate + AMP + diphosphate + H(+)</text>
        <dbReference type="Rhea" id="RHEA:12228"/>
        <dbReference type="ChEBI" id="CHEBI:15377"/>
        <dbReference type="ChEBI" id="CHEBI:15378"/>
        <dbReference type="ChEBI" id="CHEBI:29985"/>
        <dbReference type="ChEBI" id="CHEBI:29991"/>
        <dbReference type="ChEBI" id="CHEBI:30616"/>
        <dbReference type="ChEBI" id="CHEBI:33019"/>
        <dbReference type="ChEBI" id="CHEBI:58048"/>
        <dbReference type="ChEBI" id="CHEBI:58359"/>
        <dbReference type="ChEBI" id="CHEBI:456215"/>
        <dbReference type="EC" id="6.3.5.4"/>
    </reaction>
</comment>
<dbReference type="InterPro" id="IPR001962">
    <property type="entry name" value="Asn_synthase"/>
</dbReference>